<reference evidence="5" key="1">
    <citation type="submission" date="2012-11" db="EMBL/GenBank/DDBJ databases">
        <authorList>
            <person name="Lucero-Rivera Y.E."/>
            <person name="Tovar-Ramirez D."/>
        </authorList>
    </citation>
    <scope>NUCLEOTIDE SEQUENCE [LARGE SCALE GENOMIC DNA]</scope>
    <source>
        <strain evidence="5">Araruama</strain>
    </source>
</reference>
<dbReference type="CDD" id="cd00088">
    <property type="entry name" value="HPT"/>
    <property type="match status" value="1"/>
</dbReference>
<dbReference type="AlphaFoldDB" id="A0A1V1P866"/>
<dbReference type="GO" id="GO:0000160">
    <property type="term" value="P:phosphorelay signal transduction system"/>
    <property type="evidence" value="ECO:0007669"/>
    <property type="project" value="InterPro"/>
</dbReference>
<evidence type="ECO:0000313" key="4">
    <source>
        <dbReference type="EMBL" id="ETR71000.1"/>
    </source>
</evidence>
<dbReference type="SMART" id="SM00073">
    <property type="entry name" value="HPT"/>
    <property type="match status" value="1"/>
</dbReference>
<dbReference type="EMBL" id="ATBP01000335">
    <property type="protein sequence ID" value="ETR71000.1"/>
    <property type="molecule type" value="Genomic_DNA"/>
</dbReference>
<feature type="domain" description="HPt" evidence="3">
    <location>
        <begin position="30"/>
        <end position="137"/>
    </location>
</feature>
<dbReference type="PROSITE" id="PS50894">
    <property type="entry name" value="HPT"/>
    <property type="match status" value="1"/>
</dbReference>
<keyword evidence="1" id="KW-0597">Phosphoprotein</keyword>
<evidence type="ECO:0000256" key="2">
    <source>
        <dbReference type="SAM" id="MobiDB-lite"/>
    </source>
</evidence>
<dbReference type="InterPro" id="IPR051315">
    <property type="entry name" value="Bact_Chemotaxis_CheA"/>
</dbReference>
<evidence type="ECO:0000256" key="1">
    <source>
        <dbReference type="PROSITE-ProRule" id="PRU00110"/>
    </source>
</evidence>
<name>A0A1V1P866_9BACT</name>
<proteinExistence type="predicted"/>
<dbReference type="InterPro" id="IPR008207">
    <property type="entry name" value="Sig_transdc_His_kin_Hpt_dom"/>
</dbReference>
<dbReference type="Proteomes" id="UP000189670">
    <property type="component" value="Unassembled WGS sequence"/>
</dbReference>
<dbReference type="PANTHER" id="PTHR43395">
    <property type="entry name" value="SENSOR HISTIDINE KINASE CHEA"/>
    <property type="match status" value="1"/>
</dbReference>
<dbReference type="InterPro" id="IPR036641">
    <property type="entry name" value="HPT_dom_sf"/>
</dbReference>
<evidence type="ECO:0000313" key="5">
    <source>
        <dbReference type="Proteomes" id="UP000189670"/>
    </source>
</evidence>
<evidence type="ECO:0000259" key="3">
    <source>
        <dbReference type="PROSITE" id="PS50894"/>
    </source>
</evidence>
<dbReference type="GO" id="GO:0004672">
    <property type="term" value="F:protein kinase activity"/>
    <property type="evidence" value="ECO:0007669"/>
    <property type="project" value="UniProtKB-ARBA"/>
</dbReference>
<accession>A0A1V1P866</accession>
<feature type="modified residue" description="Phosphohistidine" evidence="1">
    <location>
        <position position="80"/>
    </location>
</feature>
<dbReference type="Pfam" id="PF01627">
    <property type="entry name" value="Hpt"/>
    <property type="match status" value="1"/>
</dbReference>
<dbReference type="PANTHER" id="PTHR43395:SF1">
    <property type="entry name" value="CHEMOTAXIS PROTEIN CHEA"/>
    <property type="match status" value="1"/>
</dbReference>
<protein>
    <recommendedName>
        <fullName evidence="3">HPt domain-containing protein</fullName>
    </recommendedName>
</protein>
<comment type="caution">
    <text evidence="4">The sequence shown here is derived from an EMBL/GenBank/DDBJ whole genome shotgun (WGS) entry which is preliminary data.</text>
</comment>
<dbReference type="SUPFAM" id="SSF47226">
    <property type="entry name" value="Histidine-containing phosphotransfer domain, HPT domain"/>
    <property type="match status" value="1"/>
</dbReference>
<dbReference type="Gene3D" id="1.20.120.160">
    <property type="entry name" value="HPT domain"/>
    <property type="match status" value="1"/>
</dbReference>
<gene>
    <name evidence="4" type="ORF">OMM_02817</name>
</gene>
<sequence length="204" mass="23114">MSDRLTFPLSKDIVKKFHLFFILKAKSMDQETLKRQLLDTFKVELDEHVLTLNKGLLRLEQGASGEKFNTLVAELFRAAHSLKGASRTVDILDINLIAHRLEDVLGLIQHQKISLSSQLFDLMFQAVDLIKECMSTKLEGKDFPFDRLNSIVEKLEAATVISDNSQNNAANKDLPEIKIAATNSSDNNQEHRKEQSINIKKQLP</sequence>
<organism evidence="4 5">
    <name type="scientific">Candidatus Magnetoglobus multicellularis str. Araruama</name>
    <dbReference type="NCBI Taxonomy" id="890399"/>
    <lineage>
        <taxon>Bacteria</taxon>
        <taxon>Pseudomonadati</taxon>
        <taxon>Thermodesulfobacteriota</taxon>
        <taxon>Desulfobacteria</taxon>
        <taxon>Desulfobacterales</taxon>
        <taxon>Desulfobacteraceae</taxon>
        <taxon>Candidatus Magnetoglobus</taxon>
    </lineage>
</organism>
<feature type="region of interest" description="Disordered" evidence="2">
    <location>
        <begin position="182"/>
        <end position="204"/>
    </location>
</feature>